<keyword evidence="11" id="KW-0675">Receptor</keyword>
<comment type="subcellular location">
    <subcellularLocation>
        <location evidence="1">Cell membrane</location>
        <topology evidence="1">Single-pass type I membrane protein</topology>
    </subcellularLocation>
</comment>
<dbReference type="InterPro" id="IPR011009">
    <property type="entry name" value="Kinase-like_dom_sf"/>
</dbReference>
<keyword evidence="10" id="KW-0472">Membrane</keyword>
<dbReference type="OrthoDB" id="4062651at2759"/>
<dbReference type="GO" id="GO:0002229">
    <property type="term" value="P:defense response to oomycetes"/>
    <property type="evidence" value="ECO:0007669"/>
    <property type="project" value="UniProtKB-ARBA"/>
</dbReference>
<name>A0A388LMG6_CHABU</name>
<sequence length="1014" mass="112341">RGSTGTKPQQGPKTPRIPCRRRTTMAATADDNAQARPKRPVTPPILVQQAGEALLAFLKRLQFYLETTAAELSKWEEEEAARQQEIQRQLAEAEAARQQAAAEAAAAARLQQQQVEASQNQVRYQATMELANEETTYRRILRQQHLRANEEQEEPTEEERNKDAATFLMENLLYTCNWQQREVLAMRCSATAFSNDRPLLPRNGRCQTSRPIRCNGGWLSTRRLDALYLQLIGAAQAFMTHMAVTLECTIATLHTKITWEEFKKKWKTQFMVNNDKRHVLNKIFRMFQGQQPSREWLTEWQRLIATSELNLPFDAIGAEFVARSCDALTTFLGSGCQYKTFDDMISKARELIQGNWRAANEARQQPGYVEKGKGQTPQVAAIQQGSSEDLAAVSTSSDGDVAAMIPPQRSRPRGGKHKRMPRQGQGKCQASGLGKLSTGGSAATSLPSPSDSAALLAVSLTSGDTAAVASSRIEFENYAVELVPPLNQPLHMQDSSACVVVPPSSNEPVASPALLWEDPSTWASLEELDPLMVEDFQWLPLPSTGFLPTPHCNALMAHLREYLHAAVPPLSTDGGVAVVDLRNYLAKFDREHATQRTEGNCLQQTDAGGPGQRNPAICNTFYQSLVDGCGPCPAPGTFWLTSRPCRCRIPLEIYIQYLTHLTAFNVINFSDSVATSLSINVSQIVNVNRTDEGSQPMVRLWIVPIKGDALKDAEVVKYIDQFNKSMVKTDPPAYRLLNSTRPKDWEMFPSTGRTNVVLDWRKRLDIAIGTADGLTYLHNHADPPIIHRDIKPSNILLDDNMIAKLGDFGISRMLDDPAESAVFTRVAGTLGYLDPMYHETRSLTDKSDVFSFGVVLLELVSGKDPSGRRGPLPGTTMVEWAENEYTKGGLEAVIDPALKGQYPYDTMCRIVELGLWCTRPTWDQRPTMKDVLNALEVAKKVANKEAVAEDGPTTVDVFGRHLFQASGGKKPEAKGPGNGARLYSENQLLEDPNGEVPSFTIDSMPQMTANLRGR</sequence>
<evidence type="ECO:0000256" key="3">
    <source>
        <dbReference type="ARBA" id="ARBA00022679"/>
    </source>
</evidence>
<keyword evidence="3" id="KW-0808">Transferase</keyword>
<evidence type="ECO:0000259" key="15">
    <source>
        <dbReference type="PROSITE" id="PS50011"/>
    </source>
</evidence>
<dbReference type="InterPro" id="IPR052059">
    <property type="entry name" value="CR_Ser/Thr_kinase"/>
</dbReference>
<accession>A0A388LMG6</accession>
<evidence type="ECO:0000256" key="13">
    <source>
        <dbReference type="SAM" id="Coils"/>
    </source>
</evidence>
<dbReference type="PROSITE" id="PS50011">
    <property type="entry name" value="PROTEIN_KINASE_DOM"/>
    <property type="match status" value="1"/>
</dbReference>
<dbReference type="EMBL" id="BFEA01000441">
    <property type="protein sequence ID" value="GBG83509.1"/>
    <property type="molecule type" value="Genomic_DNA"/>
</dbReference>
<keyword evidence="2" id="KW-1003">Cell membrane</keyword>
<dbReference type="SUPFAM" id="SSF56112">
    <property type="entry name" value="Protein kinase-like (PK-like)"/>
    <property type="match status" value="1"/>
</dbReference>
<dbReference type="Gramene" id="GBG83509">
    <property type="protein sequence ID" value="GBG83509"/>
    <property type="gene ID" value="CBR_g37222"/>
</dbReference>
<feature type="compositionally biased region" description="Polar residues" evidence="14">
    <location>
        <begin position="384"/>
        <end position="398"/>
    </location>
</feature>
<feature type="coiled-coil region" evidence="13">
    <location>
        <begin position="72"/>
        <end position="113"/>
    </location>
</feature>
<evidence type="ECO:0000256" key="14">
    <source>
        <dbReference type="SAM" id="MobiDB-lite"/>
    </source>
</evidence>
<dbReference type="Gene3D" id="1.10.510.10">
    <property type="entry name" value="Transferase(Phosphotransferase) domain 1"/>
    <property type="match status" value="1"/>
</dbReference>
<dbReference type="GO" id="GO:0005886">
    <property type="term" value="C:plasma membrane"/>
    <property type="evidence" value="ECO:0007669"/>
    <property type="project" value="UniProtKB-SubCell"/>
</dbReference>
<evidence type="ECO:0000256" key="5">
    <source>
        <dbReference type="ARBA" id="ARBA00022729"/>
    </source>
</evidence>
<evidence type="ECO:0000256" key="7">
    <source>
        <dbReference type="ARBA" id="ARBA00022777"/>
    </source>
</evidence>
<feature type="compositionally biased region" description="Basic residues" evidence="14">
    <location>
        <begin position="410"/>
        <end position="421"/>
    </location>
</feature>
<evidence type="ECO:0000313" key="16">
    <source>
        <dbReference type="EMBL" id="GBG83509.1"/>
    </source>
</evidence>
<evidence type="ECO:0000313" key="17">
    <source>
        <dbReference type="Proteomes" id="UP000265515"/>
    </source>
</evidence>
<dbReference type="SMART" id="SM00220">
    <property type="entry name" value="S_TKc"/>
    <property type="match status" value="1"/>
</dbReference>
<feature type="domain" description="Protein kinase" evidence="15">
    <location>
        <begin position="602"/>
        <end position="938"/>
    </location>
</feature>
<evidence type="ECO:0000256" key="12">
    <source>
        <dbReference type="ARBA" id="ARBA00023180"/>
    </source>
</evidence>
<proteinExistence type="predicted"/>
<organism evidence="16 17">
    <name type="scientific">Chara braunii</name>
    <name type="common">Braun's stonewort</name>
    <dbReference type="NCBI Taxonomy" id="69332"/>
    <lineage>
        <taxon>Eukaryota</taxon>
        <taxon>Viridiplantae</taxon>
        <taxon>Streptophyta</taxon>
        <taxon>Charophyceae</taxon>
        <taxon>Charales</taxon>
        <taxon>Characeae</taxon>
        <taxon>Chara</taxon>
    </lineage>
</organism>
<dbReference type="PROSITE" id="PS00108">
    <property type="entry name" value="PROTEIN_KINASE_ST"/>
    <property type="match status" value="1"/>
</dbReference>
<comment type="caution">
    <text evidence="16">The sequence shown here is derived from an EMBL/GenBank/DDBJ whole genome shotgun (WGS) entry which is preliminary data.</text>
</comment>
<keyword evidence="12" id="KW-0325">Glycoprotein</keyword>
<dbReference type="Pfam" id="PF00069">
    <property type="entry name" value="Pkinase"/>
    <property type="match status" value="1"/>
</dbReference>
<keyword evidence="17" id="KW-1185">Reference proteome</keyword>
<evidence type="ECO:0000256" key="10">
    <source>
        <dbReference type="ARBA" id="ARBA00023136"/>
    </source>
</evidence>
<evidence type="ECO:0000256" key="9">
    <source>
        <dbReference type="ARBA" id="ARBA00022989"/>
    </source>
</evidence>
<dbReference type="GO" id="GO:0004672">
    <property type="term" value="F:protein kinase activity"/>
    <property type="evidence" value="ECO:0007669"/>
    <property type="project" value="InterPro"/>
</dbReference>
<evidence type="ECO:0000256" key="1">
    <source>
        <dbReference type="ARBA" id="ARBA00004251"/>
    </source>
</evidence>
<evidence type="ECO:0000256" key="4">
    <source>
        <dbReference type="ARBA" id="ARBA00022692"/>
    </source>
</evidence>
<gene>
    <name evidence="16" type="ORF">CBR_g37222</name>
</gene>
<keyword evidence="7" id="KW-0418">Kinase</keyword>
<feature type="region of interest" description="Disordered" evidence="14">
    <location>
        <begin position="966"/>
        <end position="985"/>
    </location>
</feature>
<protein>
    <recommendedName>
        <fullName evidence="15">Protein kinase domain-containing protein</fullName>
    </recommendedName>
</protein>
<evidence type="ECO:0000256" key="8">
    <source>
        <dbReference type="ARBA" id="ARBA00022840"/>
    </source>
</evidence>
<dbReference type="AlphaFoldDB" id="A0A388LMG6"/>
<keyword evidence="6" id="KW-0547">Nucleotide-binding</keyword>
<feature type="region of interest" description="Disordered" evidence="14">
    <location>
        <begin position="384"/>
        <end position="449"/>
    </location>
</feature>
<evidence type="ECO:0000256" key="11">
    <source>
        <dbReference type="ARBA" id="ARBA00023170"/>
    </source>
</evidence>
<dbReference type="Proteomes" id="UP000265515">
    <property type="component" value="Unassembled WGS sequence"/>
</dbReference>
<dbReference type="InterPro" id="IPR008271">
    <property type="entry name" value="Ser/Thr_kinase_AS"/>
</dbReference>
<evidence type="ECO:0000256" key="6">
    <source>
        <dbReference type="ARBA" id="ARBA00022741"/>
    </source>
</evidence>
<dbReference type="FunFam" id="1.10.510.10:FF:000240">
    <property type="entry name" value="Lectin-domain containing receptor kinase A4.3"/>
    <property type="match status" value="1"/>
</dbReference>
<dbReference type="GO" id="GO:0005524">
    <property type="term" value="F:ATP binding"/>
    <property type="evidence" value="ECO:0007669"/>
    <property type="project" value="UniProtKB-KW"/>
</dbReference>
<keyword evidence="4" id="KW-0812">Transmembrane</keyword>
<feature type="compositionally biased region" description="Polar residues" evidence="14">
    <location>
        <begin position="1"/>
        <end position="12"/>
    </location>
</feature>
<dbReference type="PANTHER" id="PTHR47973">
    <property type="entry name" value="CYSTEINE-RICH RECEPTOR-LIKE PROTEIN KINASE 3"/>
    <property type="match status" value="1"/>
</dbReference>
<feature type="region of interest" description="Disordered" evidence="14">
    <location>
        <begin position="1"/>
        <end position="39"/>
    </location>
</feature>
<keyword evidence="8" id="KW-0067">ATP-binding</keyword>
<dbReference type="InterPro" id="IPR000719">
    <property type="entry name" value="Prot_kinase_dom"/>
</dbReference>
<keyword evidence="9" id="KW-1133">Transmembrane helix</keyword>
<feature type="non-terminal residue" evidence="16">
    <location>
        <position position="1"/>
    </location>
</feature>
<evidence type="ECO:0000256" key="2">
    <source>
        <dbReference type="ARBA" id="ARBA00022475"/>
    </source>
</evidence>
<keyword evidence="5" id="KW-0732">Signal</keyword>
<keyword evidence="13" id="KW-0175">Coiled coil</keyword>
<reference evidence="16 17" key="1">
    <citation type="journal article" date="2018" name="Cell">
        <title>The Chara Genome: Secondary Complexity and Implications for Plant Terrestrialization.</title>
        <authorList>
            <person name="Nishiyama T."/>
            <person name="Sakayama H."/>
            <person name="Vries J.D."/>
            <person name="Buschmann H."/>
            <person name="Saint-Marcoux D."/>
            <person name="Ullrich K.K."/>
            <person name="Haas F.B."/>
            <person name="Vanderstraeten L."/>
            <person name="Becker D."/>
            <person name="Lang D."/>
            <person name="Vosolsobe S."/>
            <person name="Rombauts S."/>
            <person name="Wilhelmsson P.K.I."/>
            <person name="Janitza P."/>
            <person name="Kern R."/>
            <person name="Heyl A."/>
            <person name="Rumpler F."/>
            <person name="Villalobos L.I.A.C."/>
            <person name="Clay J.M."/>
            <person name="Skokan R."/>
            <person name="Toyoda A."/>
            <person name="Suzuki Y."/>
            <person name="Kagoshima H."/>
            <person name="Schijlen E."/>
            <person name="Tajeshwar N."/>
            <person name="Catarino B."/>
            <person name="Hetherington A.J."/>
            <person name="Saltykova A."/>
            <person name="Bonnot C."/>
            <person name="Breuninger H."/>
            <person name="Symeonidi A."/>
            <person name="Radhakrishnan G.V."/>
            <person name="Van Nieuwerburgh F."/>
            <person name="Deforce D."/>
            <person name="Chang C."/>
            <person name="Karol K.G."/>
            <person name="Hedrich R."/>
            <person name="Ulvskov P."/>
            <person name="Glockner G."/>
            <person name="Delwiche C.F."/>
            <person name="Petrasek J."/>
            <person name="Van de Peer Y."/>
            <person name="Friml J."/>
            <person name="Beilby M."/>
            <person name="Dolan L."/>
            <person name="Kohara Y."/>
            <person name="Sugano S."/>
            <person name="Fujiyama A."/>
            <person name="Delaux P.-M."/>
            <person name="Quint M."/>
            <person name="TheiBen G."/>
            <person name="Hagemann M."/>
            <person name="Harholt J."/>
            <person name="Dunand C."/>
            <person name="Zachgo S."/>
            <person name="Langdale J."/>
            <person name="Maumus F."/>
            <person name="Straeten D.V.D."/>
            <person name="Gould S.B."/>
            <person name="Rensing S.A."/>
        </authorList>
    </citation>
    <scope>NUCLEOTIDE SEQUENCE [LARGE SCALE GENOMIC DNA]</scope>
    <source>
        <strain evidence="16 17">S276</strain>
    </source>
</reference>